<feature type="transmembrane region" description="Helical" evidence="6">
    <location>
        <begin position="12"/>
        <end position="30"/>
    </location>
</feature>
<dbReference type="PROSITE" id="PS50156">
    <property type="entry name" value="SSD"/>
    <property type="match status" value="2"/>
</dbReference>
<dbReference type="InterPro" id="IPR050545">
    <property type="entry name" value="Mycobact_MmpL"/>
</dbReference>
<feature type="transmembrane region" description="Helical" evidence="6">
    <location>
        <begin position="316"/>
        <end position="340"/>
    </location>
</feature>
<keyword evidence="3 6" id="KW-0812">Transmembrane</keyword>
<dbReference type="GO" id="GO:0005886">
    <property type="term" value="C:plasma membrane"/>
    <property type="evidence" value="ECO:0007669"/>
    <property type="project" value="UniProtKB-SubCell"/>
</dbReference>
<dbReference type="AlphaFoldDB" id="A0AAU9DNG6"/>
<accession>A0AAU9DNG6</accession>
<dbReference type="Pfam" id="PF02460">
    <property type="entry name" value="Patched"/>
    <property type="match status" value="1"/>
</dbReference>
<evidence type="ECO:0000256" key="4">
    <source>
        <dbReference type="ARBA" id="ARBA00022989"/>
    </source>
</evidence>
<keyword evidence="8" id="KW-0614">Plasmid</keyword>
<feature type="transmembrane region" description="Helical" evidence="6">
    <location>
        <begin position="289"/>
        <end position="310"/>
    </location>
</feature>
<name>A0AAU9DNG6_9FUSO</name>
<feature type="transmembrane region" description="Helical" evidence="6">
    <location>
        <begin position="733"/>
        <end position="753"/>
    </location>
</feature>
<feature type="transmembrane region" description="Helical" evidence="6">
    <location>
        <begin position="823"/>
        <end position="851"/>
    </location>
</feature>
<proteinExistence type="predicted"/>
<dbReference type="Pfam" id="PF03176">
    <property type="entry name" value="MMPL"/>
    <property type="match status" value="1"/>
</dbReference>
<dbReference type="RefSeq" id="WP_307905482.1">
    <property type="nucleotide sequence ID" value="NZ_AP027060.1"/>
</dbReference>
<dbReference type="InterPro" id="IPR004869">
    <property type="entry name" value="MMPL_dom"/>
</dbReference>
<dbReference type="SUPFAM" id="SSF82866">
    <property type="entry name" value="Multidrug efflux transporter AcrB transmembrane domain"/>
    <property type="match status" value="2"/>
</dbReference>
<evidence type="ECO:0000256" key="5">
    <source>
        <dbReference type="ARBA" id="ARBA00023136"/>
    </source>
</evidence>
<feature type="domain" description="SSD" evidence="7">
    <location>
        <begin position="295"/>
        <end position="414"/>
    </location>
</feature>
<feature type="transmembrane region" description="Helical" evidence="6">
    <location>
        <begin position="263"/>
        <end position="282"/>
    </location>
</feature>
<dbReference type="PANTHER" id="PTHR33406">
    <property type="entry name" value="MEMBRANE PROTEIN MJ1562-RELATED"/>
    <property type="match status" value="1"/>
</dbReference>
<organism evidence="8 9">
    <name type="scientific">Haliovirga abyssi</name>
    <dbReference type="NCBI Taxonomy" id="2996794"/>
    <lineage>
        <taxon>Bacteria</taxon>
        <taxon>Fusobacteriati</taxon>
        <taxon>Fusobacteriota</taxon>
        <taxon>Fusobacteriia</taxon>
        <taxon>Fusobacteriales</taxon>
        <taxon>Haliovirgaceae</taxon>
        <taxon>Haliovirga</taxon>
    </lineage>
</organism>
<feature type="transmembrane region" description="Helical" evidence="6">
    <location>
        <begin position="361"/>
        <end position="383"/>
    </location>
</feature>
<keyword evidence="9" id="KW-1185">Reference proteome</keyword>
<keyword evidence="4 6" id="KW-1133">Transmembrane helix</keyword>
<protein>
    <submittedName>
        <fullName evidence="8">Transporter</fullName>
    </submittedName>
</protein>
<dbReference type="Proteomes" id="UP001321582">
    <property type="component" value="Plasmid pHIC"/>
</dbReference>
<evidence type="ECO:0000256" key="1">
    <source>
        <dbReference type="ARBA" id="ARBA00004651"/>
    </source>
</evidence>
<dbReference type="InterPro" id="IPR000731">
    <property type="entry name" value="SSD"/>
</dbReference>
<evidence type="ECO:0000256" key="6">
    <source>
        <dbReference type="SAM" id="Phobius"/>
    </source>
</evidence>
<dbReference type="InterPro" id="IPR003392">
    <property type="entry name" value="PTHD_SSD"/>
</dbReference>
<feature type="transmembrane region" description="Helical" evidence="6">
    <location>
        <begin position="444"/>
        <end position="460"/>
    </location>
</feature>
<feature type="transmembrane region" description="Helical" evidence="6">
    <location>
        <begin position="799"/>
        <end position="817"/>
    </location>
</feature>
<gene>
    <name evidence="8" type="ORF">HLVA_21810</name>
</gene>
<evidence type="ECO:0000256" key="2">
    <source>
        <dbReference type="ARBA" id="ARBA00022475"/>
    </source>
</evidence>
<evidence type="ECO:0000313" key="9">
    <source>
        <dbReference type="Proteomes" id="UP001321582"/>
    </source>
</evidence>
<keyword evidence="2" id="KW-1003">Cell membrane</keyword>
<dbReference type="PANTHER" id="PTHR33406:SF13">
    <property type="entry name" value="MEMBRANE PROTEIN YDFJ"/>
    <property type="match status" value="1"/>
</dbReference>
<feature type="transmembrane region" description="Helical" evidence="6">
    <location>
        <begin position="759"/>
        <end position="778"/>
    </location>
</feature>
<feature type="transmembrane region" description="Helical" evidence="6">
    <location>
        <begin position="710"/>
        <end position="726"/>
    </location>
</feature>
<sequence>MFNKIFKFIEKRSKLVIFIFILATVISLYLTSKLEVRMQMMDLLPKNEKLVQIYNKALKNFTSTDNIAVGVEGNEKDIENYIRDIAPNLKKIKNIKKVEYELNSDFLKSNSLLLVKQNDLENMQDMLTASNLQDFIAGINNNFEESYINSGDSQKMSKDKTQMLSFLNTIQDFAAAMKNGDVKTNFAKQFLIGKKYTISPDRKMGIFLIKSAVNSTDIMGMVNLVNSAEKYLKDNAKKYNVKVSLTGTQVISRDEMVVSNRDMTISTTVSIILMIIIFLAAFRYIRYSLLVIVPLSIGIILAMGFTYIVFGHLNIMTAMMGAILIGLGIDYSIHIISIFLEEKDDGKSTKEAVKAIFKKGMKGIIAGSITTAFGFYVFSISSFPGFREFGVVLGSGIVFTLITAVFLLPTLLLKMGDKKVKLIKTDLRVFDRLEKIVIHRPKRVLAVVLVILVILGMNIPKVSFEKNMMNIEAKGLESIALNKKIIDKFGFTSDNSIAISKNLKEARIIKEKADNMSTVGQIDSIAFYIPDKKLQLKRMKKIAEIKKILMGKKIDKLNIVTLKDELYRLNDNLIEISDLAYMGGETKLVNKCDEITKSNILIDFADNLAKYKGNLQKFQNKFIAEWKNIIENMNDKNIITIKNLPEDIRENYIGKNGEIMTTLYPKGDIWNSDFQKGHIAELKTLGKNVSGTALVYLKVIDISGSEGKRILLLSVFVIYFIILIDFRSIKYATMAILPMILTIFSMMGIMGMVGVKFNVVNIIALPLIIGIGVDDGIHIINRYRIENNLYIALKSTGKAILLTTITTAAAFGTLMLAKYRGFITFGLLLTLGVVLAYFFTIFFLVSVLAIFDQKTIKGGEQK</sequence>
<evidence type="ECO:0000259" key="7">
    <source>
        <dbReference type="PROSITE" id="PS50156"/>
    </source>
</evidence>
<feature type="domain" description="SSD" evidence="7">
    <location>
        <begin position="732"/>
        <end position="850"/>
    </location>
</feature>
<dbReference type="EMBL" id="AP027060">
    <property type="protein sequence ID" value="BDU51612.1"/>
    <property type="molecule type" value="Genomic_DNA"/>
</dbReference>
<feature type="transmembrane region" description="Helical" evidence="6">
    <location>
        <begin position="389"/>
        <end position="413"/>
    </location>
</feature>
<comment type="subcellular location">
    <subcellularLocation>
        <location evidence="1">Cell membrane</location>
        <topology evidence="1">Multi-pass membrane protein</topology>
    </subcellularLocation>
</comment>
<dbReference type="Gene3D" id="1.20.1640.10">
    <property type="entry name" value="Multidrug efflux transporter AcrB transmembrane domain"/>
    <property type="match status" value="2"/>
</dbReference>
<reference evidence="8 9" key="1">
    <citation type="submission" date="2022-11" db="EMBL/GenBank/DDBJ databases">
        <title>Haliovirga abyssi gen. nov., sp. nov., a mesophilic fermentative bacterium isolated from the Iheya North hydrothermal field and the proposal of Haliovirgaceae fam. nov.</title>
        <authorList>
            <person name="Miyazaki U."/>
            <person name="Tame A."/>
            <person name="Miyazaki J."/>
            <person name="Takai K."/>
            <person name="Sawayama S."/>
            <person name="Kitajima M."/>
            <person name="Okamoto A."/>
            <person name="Nakagawa S."/>
        </authorList>
    </citation>
    <scope>NUCLEOTIDE SEQUENCE [LARGE SCALE GENOMIC DNA]</scope>
    <source>
        <strain evidence="8 9">IC12</strain>
        <plasmid evidence="8 9">pHIC</plasmid>
    </source>
</reference>
<keyword evidence="5 6" id="KW-0472">Membrane</keyword>
<geneLocation type="plasmid" evidence="8 9">
    <name>pHIC</name>
</geneLocation>
<dbReference type="KEGG" id="haby:HLVA_21810"/>
<evidence type="ECO:0000256" key="3">
    <source>
        <dbReference type="ARBA" id="ARBA00022692"/>
    </source>
</evidence>
<evidence type="ECO:0000313" key="8">
    <source>
        <dbReference type="EMBL" id="BDU51612.1"/>
    </source>
</evidence>